<comment type="caution">
    <text evidence="5">The sequence shown here is derived from an EMBL/GenBank/DDBJ whole genome shotgun (WGS) entry which is preliminary data.</text>
</comment>
<dbReference type="InterPro" id="IPR036390">
    <property type="entry name" value="WH_DNA-bd_sf"/>
</dbReference>
<proteinExistence type="predicted"/>
<dbReference type="NCBIfam" id="NF033788">
    <property type="entry name" value="HTH_metalloreg"/>
    <property type="match status" value="1"/>
</dbReference>
<dbReference type="InterPro" id="IPR011991">
    <property type="entry name" value="ArsR-like_HTH"/>
</dbReference>
<keyword evidence="1" id="KW-0805">Transcription regulation</keyword>
<dbReference type="InterPro" id="IPR001845">
    <property type="entry name" value="HTH_ArsR_DNA-bd_dom"/>
</dbReference>
<dbReference type="Proteomes" id="UP000176629">
    <property type="component" value="Unassembled WGS sequence"/>
</dbReference>
<evidence type="ECO:0000256" key="3">
    <source>
        <dbReference type="ARBA" id="ARBA00023163"/>
    </source>
</evidence>
<dbReference type="SUPFAM" id="SSF46785">
    <property type="entry name" value="Winged helix' DNA-binding domain"/>
    <property type="match status" value="1"/>
</dbReference>
<dbReference type="Gene3D" id="1.10.10.10">
    <property type="entry name" value="Winged helix-like DNA-binding domain superfamily/Winged helix DNA-binding domain"/>
    <property type="match status" value="1"/>
</dbReference>
<dbReference type="STRING" id="1801773.A3A03_01870"/>
<organism evidence="5 6">
    <name type="scientific">Candidatus Nomurabacteria bacterium RIFCSPLOWO2_01_FULL_40_18</name>
    <dbReference type="NCBI Taxonomy" id="1801773"/>
    <lineage>
        <taxon>Bacteria</taxon>
        <taxon>Candidatus Nomuraibacteriota</taxon>
    </lineage>
</organism>
<dbReference type="SMART" id="SM00418">
    <property type="entry name" value="HTH_ARSR"/>
    <property type="match status" value="1"/>
</dbReference>
<evidence type="ECO:0000259" key="4">
    <source>
        <dbReference type="PROSITE" id="PS50987"/>
    </source>
</evidence>
<dbReference type="PROSITE" id="PS50987">
    <property type="entry name" value="HTH_ARSR_2"/>
    <property type="match status" value="1"/>
</dbReference>
<dbReference type="AlphaFoldDB" id="A0A1F6XIW4"/>
<dbReference type="Pfam" id="PF01022">
    <property type="entry name" value="HTH_5"/>
    <property type="match status" value="1"/>
</dbReference>
<dbReference type="PANTHER" id="PTHR43132:SF2">
    <property type="entry name" value="ARSENICAL RESISTANCE OPERON REPRESSOR ARSR-RELATED"/>
    <property type="match status" value="1"/>
</dbReference>
<sequence length="86" mass="9813">MKDHEKILKALANRRRLEIIKYLKQNKEASVGNIAKHIKLSFKSTSRHLSILLGADILEKEQRNVSVFYSIVPKLVSLARSVVSEI</sequence>
<gene>
    <name evidence="5" type="ORF">A3A03_01870</name>
</gene>
<accession>A0A1F6XIW4</accession>
<keyword evidence="3" id="KW-0804">Transcription</keyword>
<dbReference type="GO" id="GO:0003700">
    <property type="term" value="F:DNA-binding transcription factor activity"/>
    <property type="evidence" value="ECO:0007669"/>
    <property type="project" value="InterPro"/>
</dbReference>
<dbReference type="EMBL" id="MFUX01000036">
    <property type="protein sequence ID" value="OGI93901.1"/>
    <property type="molecule type" value="Genomic_DNA"/>
</dbReference>
<protein>
    <recommendedName>
        <fullName evidence="4">HTH arsR-type domain-containing protein</fullName>
    </recommendedName>
</protein>
<evidence type="ECO:0000313" key="6">
    <source>
        <dbReference type="Proteomes" id="UP000176629"/>
    </source>
</evidence>
<evidence type="ECO:0000313" key="5">
    <source>
        <dbReference type="EMBL" id="OGI93901.1"/>
    </source>
</evidence>
<dbReference type="CDD" id="cd00090">
    <property type="entry name" value="HTH_ARSR"/>
    <property type="match status" value="1"/>
</dbReference>
<name>A0A1F6XIW4_9BACT</name>
<reference evidence="5 6" key="1">
    <citation type="journal article" date="2016" name="Nat. Commun.">
        <title>Thousands of microbial genomes shed light on interconnected biogeochemical processes in an aquifer system.</title>
        <authorList>
            <person name="Anantharaman K."/>
            <person name="Brown C.T."/>
            <person name="Hug L.A."/>
            <person name="Sharon I."/>
            <person name="Castelle C.J."/>
            <person name="Probst A.J."/>
            <person name="Thomas B.C."/>
            <person name="Singh A."/>
            <person name="Wilkins M.J."/>
            <person name="Karaoz U."/>
            <person name="Brodie E.L."/>
            <person name="Williams K.H."/>
            <person name="Hubbard S.S."/>
            <person name="Banfield J.F."/>
        </authorList>
    </citation>
    <scope>NUCLEOTIDE SEQUENCE [LARGE SCALE GENOMIC DNA]</scope>
</reference>
<dbReference type="InterPro" id="IPR051011">
    <property type="entry name" value="Metal_resp_trans_reg"/>
</dbReference>
<dbReference type="PRINTS" id="PR00778">
    <property type="entry name" value="HTHARSR"/>
</dbReference>
<keyword evidence="2" id="KW-0238">DNA-binding</keyword>
<evidence type="ECO:0000256" key="2">
    <source>
        <dbReference type="ARBA" id="ARBA00023125"/>
    </source>
</evidence>
<dbReference type="InterPro" id="IPR036388">
    <property type="entry name" value="WH-like_DNA-bd_sf"/>
</dbReference>
<dbReference type="PANTHER" id="PTHR43132">
    <property type="entry name" value="ARSENICAL RESISTANCE OPERON REPRESSOR ARSR-RELATED"/>
    <property type="match status" value="1"/>
</dbReference>
<dbReference type="GO" id="GO:0003677">
    <property type="term" value="F:DNA binding"/>
    <property type="evidence" value="ECO:0007669"/>
    <property type="project" value="UniProtKB-KW"/>
</dbReference>
<evidence type="ECO:0000256" key="1">
    <source>
        <dbReference type="ARBA" id="ARBA00023015"/>
    </source>
</evidence>
<feature type="domain" description="HTH arsR-type" evidence="4">
    <location>
        <begin position="1"/>
        <end position="86"/>
    </location>
</feature>